<accession>I3S2I5</accession>
<evidence type="ECO:0000313" key="2">
    <source>
        <dbReference type="EMBL" id="AFK34477.1"/>
    </source>
</evidence>
<organism evidence="2">
    <name type="scientific">Lotus japonicus</name>
    <name type="common">Lotus corniculatus var. japonicus</name>
    <dbReference type="NCBI Taxonomy" id="34305"/>
    <lineage>
        <taxon>Eukaryota</taxon>
        <taxon>Viridiplantae</taxon>
        <taxon>Streptophyta</taxon>
        <taxon>Embryophyta</taxon>
        <taxon>Tracheophyta</taxon>
        <taxon>Spermatophyta</taxon>
        <taxon>Magnoliopsida</taxon>
        <taxon>eudicotyledons</taxon>
        <taxon>Gunneridae</taxon>
        <taxon>Pentapetalae</taxon>
        <taxon>rosids</taxon>
        <taxon>fabids</taxon>
        <taxon>Fabales</taxon>
        <taxon>Fabaceae</taxon>
        <taxon>Papilionoideae</taxon>
        <taxon>50 kb inversion clade</taxon>
        <taxon>NPAAA clade</taxon>
        <taxon>Hologalegina</taxon>
        <taxon>robinioid clade</taxon>
        <taxon>Loteae</taxon>
        <taxon>Lotus</taxon>
    </lineage>
</organism>
<dbReference type="EMBL" id="BT134682">
    <property type="protein sequence ID" value="AFK34477.1"/>
    <property type="molecule type" value="mRNA"/>
</dbReference>
<sequence length="57" mass="6468">MRKNKMSPRLNPGSILPERTTTTGDSLPVTHINAFHIISADVTIIPRVTAWVRTWRI</sequence>
<proteinExistence type="evidence at transcript level"/>
<protein>
    <submittedName>
        <fullName evidence="2">Uncharacterized protein</fullName>
    </submittedName>
</protein>
<feature type="region of interest" description="Disordered" evidence="1">
    <location>
        <begin position="1"/>
        <end position="23"/>
    </location>
</feature>
<name>I3S2I5_LOTJA</name>
<evidence type="ECO:0000256" key="1">
    <source>
        <dbReference type="SAM" id="MobiDB-lite"/>
    </source>
</evidence>
<reference evidence="2" key="1">
    <citation type="submission" date="2012-05" db="EMBL/GenBank/DDBJ databases">
        <authorList>
            <person name="Krishnakumar V."/>
            <person name="Cheung F."/>
            <person name="Xiao Y."/>
            <person name="Chan A."/>
            <person name="Moskal W.A."/>
            <person name="Town C.D."/>
        </authorList>
    </citation>
    <scope>NUCLEOTIDE SEQUENCE</scope>
</reference>
<dbReference type="AlphaFoldDB" id="I3S2I5"/>